<accession>A0A8H5EW39</accession>
<protein>
    <submittedName>
        <fullName evidence="2">Uncharacterized protein</fullName>
    </submittedName>
</protein>
<dbReference type="SUPFAM" id="SSF50129">
    <property type="entry name" value="GroES-like"/>
    <property type="match status" value="1"/>
</dbReference>
<keyword evidence="3" id="KW-1185">Reference proteome</keyword>
<proteinExistence type="predicted"/>
<dbReference type="Gene3D" id="3.90.180.10">
    <property type="entry name" value="Medium-chain alcohol dehydrogenases, catalytic domain"/>
    <property type="match status" value="1"/>
</dbReference>
<dbReference type="AlphaFoldDB" id="A0A8H5EW39"/>
<dbReference type="Proteomes" id="UP000541558">
    <property type="component" value="Unassembled WGS sequence"/>
</dbReference>
<comment type="caution">
    <text evidence="2">The sequence shown here is derived from an EMBL/GenBank/DDBJ whole genome shotgun (WGS) entry which is preliminary data.</text>
</comment>
<evidence type="ECO:0000313" key="2">
    <source>
        <dbReference type="EMBL" id="KAF5314770.1"/>
    </source>
</evidence>
<evidence type="ECO:0000313" key="3">
    <source>
        <dbReference type="Proteomes" id="UP000541558"/>
    </source>
</evidence>
<evidence type="ECO:0000313" key="1">
    <source>
        <dbReference type="EMBL" id="KAF5309072.1"/>
    </source>
</evidence>
<dbReference type="EMBL" id="JAACJK010000221">
    <property type="protein sequence ID" value="KAF5314770.1"/>
    <property type="molecule type" value="Genomic_DNA"/>
</dbReference>
<reference evidence="2 3" key="1">
    <citation type="journal article" date="2020" name="ISME J.">
        <title>Uncovering the hidden diversity of litter-decomposition mechanisms in mushroom-forming fungi.</title>
        <authorList>
            <person name="Floudas D."/>
            <person name="Bentzer J."/>
            <person name="Ahren D."/>
            <person name="Johansson T."/>
            <person name="Persson P."/>
            <person name="Tunlid A."/>
        </authorList>
    </citation>
    <scope>NUCLEOTIDE SEQUENCE [LARGE SCALE GENOMIC DNA]</scope>
    <source>
        <strain evidence="2 3">CBS 175.51</strain>
    </source>
</reference>
<sequence length="76" mass="8237">MLSNMTFRSVVDTNGSTKLKQGDEVYGWIPLAQVVPTKQGTLQEYITLPELNVAKRQSNVSEIEAAGVTLTALTAL</sequence>
<dbReference type="OrthoDB" id="3509362at2759"/>
<name>A0A8H5EW39_9AGAR</name>
<gene>
    <name evidence="2" type="ORF">D9611_007105</name>
    <name evidence="1" type="ORF">D9611_014922</name>
</gene>
<dbReference type="EMBL" id="JAACJK010000257">
    <property type="protein sequence ID" value="KAF5309072.1"/>
    <property type="molecule type" value="Genomic_DNA"/>
</dbReference>
<organism evidence="2 3">
    <name type="scientific">Ephemerocybe angulata</name>
    <dbReference type="NCBI Taxonomy" id="980116"/>
    <lineage>
        <taxon>Eukaryota</taxon>
        <taxon>Fungi</taxon>
        <taxon>Dikarya</taxon>
        <taxon>Basidiomycota</taxon>
        <taxon>Agaricomycotina</taxon>
        <taxon>Agaricomycetes</taxon>
        <taxon>Agaricomycetidae</taxon>
        <taxon>Agaricales</taxon>
        <taxon>Agaricineae</taxon>
        <taxon>Psathyrellaceae</taxon>
        <taxon>Ephemerocybe</taxon>
    </lineage>
</organism>
<dbReference type="InterPro" id="IPR011032">
    <property type="entry name" value="GroES-like_sf"/>
</dbReference>